<sequence length="416" mass="45368">MGKTKQRIDVFDETSDVFVARQPVMDRRGALVAYELHLRHAACATAVRDEDFLCSSGVIARALGSFGFDVLLGGSDGHLACSEELLCSATIEVLPAGQFVLEIVEYTTLSAALRERCEKLRQMGFRIALGGVRRLSGDIQTFLPCLDIVKIDWPHVAPYDLPDLVGYFKKKGKQVLAGNVENRLDHEAALELGCDLIQGYYFSKPQLVRAKKALPSGGLVLRVLQLLLDDAEHATVAAALRETPLLITQLLRLANSGEKSQGGANRVSSIKQALAIAGSRRLIQWCCLLLYANPDGLPATEDPLVGLAQRRASLMAKISRKVRVADDRYEQTAYLTGMLSLLHVMYGTDARTFVEELPLAPSIKAAIAYREGELGRLLDIAEHLERGEVRIALGRISAAIDGADFGTGFLRSLLPS</sequence>
<keyword evidence="3" id="KW-1185">Reference proteome</keyword>
<dbReference type="PROSITE" id="PS51833">
    <property type="entry name" value="HDOD"/>
    <property type="match status" value="1"/>
</dbReference>
<comment type="caution">
    <text evidence="2">The sequence shown here is derived from an EMBL/GenBank/DDBJ whole genome shotgun (WGS) entry which is preliminary data.</text>
</comment>
<dbReference type="Gene3D" id="3.20.20.450">
    <property type="entry name" value="EAL domain"/>
    <property type="match status" value="1"/>
</dbReference>
<dbReference type="InterPro" id="IPR001633">
    <property type="entry name" value="EAL_dom"/>
</dbReference>
<feature type="domain" description="HDOD" evidence="1">
    <location>
        <begin position="213"/>
        <end position="405"/>
    </location>
</feature>
<dbReference type="Gene3D" id="1.10.3210.10">
    <property type="entry name" value="Hypothetical protein af1432"/>
    <property type="match status" value="1"/>
</dbReference>
<evidence type="ECO:0000313" key="2">
    <source>
        <dbReference type="EMBL" id="MCY0385790.1"/>
    </source>
</evidence>
<accession>A0ABT3ZIL7</accession>
<dbReference type="RefSeq" id="WP_267844908.1">
    <property type="nucleotide sequence ID" value="NZ_JAPMXC010000001.1"/>
</dbReference>
<evidence type="ECO:0000259" key="1">
    <source>
        <dbReference type="PROSITE" id="PS51833"/>
    </source>
</evidence>
<dbReference type="SMART" id="SM00052">
    <property type="entry name" value="EAL"/>
    <property type="match status" value="1"/>
</dbReference>
<dbReference type="InterPro" id="IPR014408">
    <property type="entry name" value="dGMP_Pdiesterase_EAL/HD-GYP"/>
</dbReference>
<organism evidence="2 3">
    <name type="scientific">Robbsia betulipollinis</name>
    <dbReference type="NCBI Taxonomy" id="2981849"/>
    <lineage>
        <taxon>Bacteria</taxon>
        <taxon>Pseudomonadati</taxon>
        <taxon>Pseudomonadota</taxon>
        <taxon>Betaproteobacteria</taxon>
        <taxon>Burkholderiales</taxon>
        <taxon>Burkholderiaceae</taxon>
        <taxon>Robbsia</taxon>
    </lineage>
</organism>
<dbReference type="Pfam" id="PF08668">
    <property type="entry name" value="HDOD"/>
    <property type="match status" value="1"/>
</dbReference>
<dbReference type="PANTHER" id="PTHR33525">
    <property type="match status" value="1"/>
</dbReference>
<dbReference type="Proteomes" id="UP001082899">
    <property type="component" value="Unassembled WGS sequence"/>
</dbReference>
<reference evidence="2" key="1">
    <citation type="submission" date="2022-11" db="EMBL/GenBank/DDBJ databases">
        <title>Robbsia betulipollinis sp. nov., isolated from pollen of birch (Betula pendula).</title>
        <authorList>
            <person name="Shi H."/>
            <person name="Ambika Manirajan B."/>
            <person name="Ratering S."/>
            <person name="Geissler-Plaum R."/>
            <person name="Schnell S."/>
        </authorList>
    </citation>
    <scope>NUCLEOTIDE SEQUENCE</scope>
    <source>
        <strain evidence="2">Bb-Pol-6</strain>
    </source>
</reference>
<dbReference type="Pfam" id="PF00563">
    <property type="entry name" value="EAL"/>
    <property type="match status" value="1"/>
</dbReference>
<dbReference type="InterPro" id="IPR052340">
    <property type="entry name" value="RNase_Y/CdgJ"/>
</dbReference>
<dbReference type="InterPro" id="IPR035919">
    <property type="entry name" value="EAL_sf"/>
</dbReference>
<name>A0ABT3ZIL7_9BURK</name>
<dbReference type="PIRSF" id="PIRSF003180">
    <property type="entry name" value="DiGMPpdiest_YuxH"/>
    <property type="match status" value="1"/>
</dbReference>
<protein>
    <submittedName>
        <fullName evidence="2">EAL domain-containing protein</fullName>
    </submittedName>
</protein>
<gene>
    <name evidence="2" type="ORF">OVY01_00745</name>
</gene>
<dbReference type="EMBL" id="JAPMXC010000001">
    <property type="protein sequence ID" value="MCY0385790.1"/>
    <property type="molecule type" value="Genomic_DNA"/>
</dbReference>
<evidence type="ECO:0000313" key="3">
    <source>
        <dbReference type="Proteomes" id="UP001082899"/>
    </source>
</evidence>
<dbReference type="InterPro" id="IPR013976">
    <property type="entry name" value="HDOD"/>
</dbReference>
<dbReference type="PANTHER" id="PTHR33525:SF4">
    <property type="entry name" value="CYCLIC DI-GMP PHOSPHODIESTERASE CDGJ"/>
    <property type="match status" value="1"/>
</dbReference>
<dbReference type="SUPFAM" id="SSF109604">
    <property type="entry name" value="HD-domain/PDEase-like"/>
    <property type="match status" value="1"/>
</dbReference>
<dbReference type="SUPFAM" id="SSF141868">
    <property type="entry name" value="EAL domain-like"/>
    <property type="match status" value="1"/>
</dbReference>
<proteinExistence type="predicted"/>